<dbReference type="Proteomes" id="UP000825935">
    <property type="component" value="Chromosome 2"/>
</dbReference>
<evidence type="ECO:0000313" key="9">
    <source>
        <dbReference type="EMBL" id="KAH7443283.1"/>
    </source>
</evidence>
<comment type="caution">
    <text evidence="9">The sequence shown here is derived from an EMBL/GenBank/DDBJ whole genome shotgun (WGS) entry which is preliminary data.</text>
</comment>
<evidence type="ECO:0000256" key="1">
    <source>
        <dbReference type="ARBA" id="ARBA00006271"/>
    </source>
</evidence>
<dbReference type="InterPro" id="IPR007696">
    <property type="entry name" value="DNA_mismatch_repair_MutS_core"/>
</dbReference>
<dbReference type="OMA" id="KMTMLYK"/>
<dbReference type="GO" id="GO:0006298">
    <property type="term" value="P:mismatch repair"/>
    <property type="evidence" value="ECO:0007669"/>
    <property type="project" value="InterPro"/>
</dbReference>
<reference evidence="9" key="1">
    <citation type="submission" date="2021-08" db="EMBL/GenBank/DDBJ databases">
        <title>WGS assembly of Ceratopteris richardii.</title>
        <authorList>
            <person name="Marchant D.B."/>
            <person name="Chen G."/>
            <person name="Jenkins J."/>
            <person name="Shu S."/>
            <person name="Leebens-Mack J."/>
            <person name="Grimwood J."/>
            <person name="Schmutz J."/>
            <person name="Soltis P."/>
            <person name="Soltis D."/>
            <person name="Chen Z.-H."/>
        </authorList>
    </citation>
    <scope>NUCLEOTIDE SEQUENCE</scope>
    <source>
        <strain evidence="9">Whitten #5841</strain>
        <tissue evidence="9">Leaf</tissue>
    </source>
</reference>
<organism evidence="9 10">
    <name type="scientific">Ceratopteris richardii</name>
    <name type="common">Triangle waterfern</name>
    <dbReference type="NCBI Taxonomy" id="49495"/>
    <lineage>
        <taxon>Eukaryota</taxon>
        <taxon>Viridiplantae</taxon>
        <taxon>Streptophyta</taxon>
        <taxon>Embryophyta</taxon>
        <taxon>Tracheophyta</taxon>
        <taxon>Polypodiopsida</taxon>
        <taxon>Polypodiidae</taxon>
        <taxon>Polypodiales</taxon>
        <taxon>Pteridineae</taxon>
        <taxon>Pteridaceae</taxon>
        <taxon>Parkerioideae</taxon>
        <taxon>Ceratopteris</taxon>
    </lineage>
</organism>
<protein>
    <recommendedName>
        <fullName evidence="11">DNA mismatch repair protein MSH4</fullName>
    </recommendedName>
</protein>
<dbReference type="GO" id="GO:0030983">
    <property type="term" value="F:mismatched DNA binding"/>
    <property type="evidence" value="ECO:0007669"/>
    <property type="project" value="InterPro"/>
</dbReference>
<dbReference type="FunFam" id="3.40.50.300:FF:000870">
    <property type="entry name" value="MutS protein homolog 4"/>
    <property type="match status" value="1"/>
</dbReference>
<keyword evidence="10" id="KW-1185">Reference proteome</keyword>
<dbReference type="PANTHER" id="PTHR11361">
    <property type="entry name" value="DNA MISMATCH REPAIR PROTEIN MUTS FAMILY MEMBER"/>
    <property type="match status" value="1"/>
</dbReference>
<dbReference type="InterPro" id="IPR027417">
    <property type="entry name" value="P-loop_NTPase"/>
</dbReference>
<dbReference type="Gene3D" id="1.10.1420.10">
    <property type="match status" value="2"/>
</dbReference>
<dbReference type="Pfam" id="PF05190">
    <property type="entry name" value="MutS_IV"/>
    <property type="match status" value="1"/>
</dbReference>
<dbReference type="Gene3D" id="3.40.50.300">
    <property type="entry name" value="P-loop containing nucleotide triphosphate hydrolases"/>
    <property type="match status" value="1"/>
</dbReference>
<name>A0A8T2VBY9_CERRI</name>
<dbReference type="InterPro" id="IPR045076">
    <property type="entry name" value="MutS"/>
</dbReference>
<dbReference type="SUPFAM" id="SSF48334">
    <property type="entry name" value="DNA repair protein MutS, domain III"/>
    <property type="match status" value="1"/>
</dbReference>
<evidence type="ECO:0000256" key="3">
    <source>
        <dbReference type="ARBA" id="ARBA00022741"/>
    </source>
</evidence>
<dbReference type="GO" id="GO:0005634">
    <property type="term" value="C:nucleus"/>
    <property type="evidence" value="ECO:0007669"/>
    <property type="project" value="TreeGrafter"/>
</dbReference>
<gene>
    <name evidence="9" type="ORF">KP509_02G028400</name>
</gene>
<evidence type="ECO:0000256" key="2">
    <source>
        <dbReference type="ARBA" id="ARBA00022528"/>
    </source>
</evidence>
<dbReference type="InterPro" id="IPR007861">
    <property type="entry name" value="DNA_mismatch_repair_MutS_clamp"/>
</dbReference>
<sequence length="805" mass="89695">MKTDHFQQIRQEDPSVPSSHIAVAIIENRAKEVGLAAFDTRTASLHLSQFIETSRSYTNTSTLLHYFDPVEIIVPPSNSNPQGLAGAFGALNLVKAQKIVLARGCFDDTKGAIMVKNLAAKEPAAFGLDGYFKRFYLCLGAAAAVIRWVENERGVMVIHHSLQVTFNGSADHMGIDSTSVQNLEIIESLAVASGVLNKKCSSLFRMLNTTKTFGGSRLLRANLLQPLKDARTINMRLDCLEELTSNEELFFGLSKVLSKFPKDIDRVLCHFCFRQKKTIGNVADSSSTKRSQTLIASVILLKQAVEVLPALAEILNSGKSQLLTDIRDSICHHAKFKALRERYIELGISKYIIIGVIDDDVLHAKAPFVARTQQCFAVKPGIDGLLDMARKAFCETSEAIHILAKNYREIFNLPNLKMPFNSKRGFYISIAETDIHEEGLPKLFFQVTKQGKNIHCSTQELISLNVRNKEAATECYHRTEICLEGLIDKIREDVTLLTLLSESISLLDMIVNSFASVVVSKEVGSYIRPEFTEDGPIALEAGRHPLVEVLRSEQFVPNNAFLSEASNMVLIIGPNMSGKSTYLRQVALITVMAHVGCFVPAQFASFRVVDRILTRIGSGDSPEFNSSTFMTEMKETTFLLENVTPRSLILIDELGRATSSVDGLAVAWSCCEYLLSTNAYTIFSTHMHKLVELSSLYPNVKVCHFLVNITNGKLDFKFSLKEGYFSIPHYGLLLSELAGFPQNVIEDAKKLTEKLKDKDSIFCFLLSRVGFEKRMMKSQSCKTFSKIQTRWSVLFVCILLHVNVC</sequence>
<evidence type="ECO:0000256" key="6">
    <source>
        <dbReference type="ARBA" id="ARBA00023254"/>
    </source>
</evidence>
<dbReference type="GO" id="GO:0007131">
    <property type="term" value="P:reciprocal meiotic recombination"/>
    <property type="evidence" value="ECO:0007669"/>
    <property type="project" value="TreeGrafter"/>
</dbReference>
<dbReference type="SMART" id="SM00534">
    <property type="entry name" value="MUTSac"/>
    <property type="match status" value="1"/>
</dbReference>
<accession>A0A8T2VBY9</accession>
<dbReference type="SMART" id="SM00533">
    <property type="entry name" value="MUTSd"/>
    <property type="match status" value="1"/>
</dbReference>
<dbReference type="GO" id="GO:0140664">
    <property type="term" value="F:ATP-dependent DNA damage sensor activity"/>
    <property type="evidence" value="ECO:0007669"/>
    <property type="project" value="InterPro"/>
</dbReference>
<dbReference type="InterPro" id="IPR036187">
    <property type="entry name" value="DNA_mismatch_repair_MutS_sf"/>
</dbReference>
<feature type="domain" description="DNA mismatch repair proteins mutS family" evidence="8">
    <location>
        <begin position="566"/>
        <end position="753"/>
    </location>
</feature>
<keyword evidence="2" id="KW-0150">Chloroplast</keyword>
<keyword evidence="2" id="KW-0934">Plastid</keyword>
<dbReference type="Pfam" id="PF00488">
    <property type="entry name" value="MutS_V"/>
    <property type="match status" value="1"/>
</dbReference>
<dbReference type="InterPro" id="IPR000432">
    <property type="entry name" value="DNA_mismatch_repair_MutS_C"/>
</dbReference>
<dbReference type="InterPro" id="IPR036678">
    <property type="entry name" value="MutS_con_dom_sf"/>
</dbReference>
<dbReference type="AlphaFoldDB" id="A0A8T2VBY9"/>
<evidence type="ECO:0000259" key="8">
    <source>
        <dbReference type="SMART" id="SM00534"/>
    </source>
</evidence>
<dbReference type="GO" id="GO:0005524">
    <property type="term" value="F:ATP binding"/>
    <property type="evidence" value="ECO:0007669"/>
    <property type="project" value="UniProtKB-KW"/>
</dbReference>
<evidence type="ECO:0000256" key="4">
    <source>
        <dbReference type="ARBA" id="ARBA00022840"/>
    </source>
</evidence>
<proteinExistence type="inferred from homology"/>
<dbReference type="PANTHER" id="PTHR11361:SF21">
    <property type="entry name" value="MUTS PROTEIN HOMOLOG 4"/>
    <property type="match status" value="1"/>
</dbReference>
<dbReference type="OrthoDB" id="276261at2759"/>
<keyword evidence="5" id="KW-0238">DNA-binding</keyword>
<dbReference type="EMBL" id="CM035407">
    <property type="protein sequence ID" value="KAH7443283.1"/>
    <property type="molecule type" value="Genomic_DNA"/>
</dbReference>
<evidence type="ECO:0000313" key="10">
    <source>
        <dbReference type="Proteomes" id="UP000825935"/>
    </source>
</evidence>
<dbReference type="SUPFAM" id="SSF53150">
    <property type="entry name" value="DNA repair protein MutS, domain II"/>
    <property type="match status" value="1"/>
</dbReference>
<keyword evidence="6" id="KW-0469">Meiosis</keyword>
<evidence type="ECO:0000259" key="7">
    <source>
        <dbReference type="SMART" id="SM00533"/>
    </source>
</evidence>
<dbReference type="InterPro" id="IPR011184">
    <property type="entry name" value="DNA_mismatch_repair_Msh2"/>
</dbReference>
<dbReference type="Gene3D" id="3.30.420.110">
    <property type="entry name" value="MutS, connector domain"/>
    <property type="match status" value="1"/>
</dbReference>
<comment type="similarity">
    <text evidence="1">Belongs to the DNA mismatch repair MutS family.</text>
</comment>
<dbReference type="SUPFAM" id="SSF52540">
    <property type="entry name" value="P-loop containing nucleoside triphosphate hydrolases"/>
    <property type="match status" value="1"/>
</dbReference>
<evidence type="ECO:0000256" key="5">
    <source>
        <dbReference type="ARBA" id="ARBA00023125"/>
    </source>
</evidence>
<dbReference type="PIRSF" id="PIRSF005813">
    <property type="entry name" value="MSH2"/>
    <property type="match status" value="1"/>
</dbReference>
<keyword evidence="3" id="KW-0547">Nucleotide-binding</keyword>
<dbReference type="Pfam" id="PF05192">
    <property type="entry name" value="MutS_III"/>
    <property type="match status" value="1"/>
</dbReference>
<evidence type="ECO:0008006" key="11">
    <source>
        <dbReference type="Google" id="ProtNLM"/>
    </source>
</evidence>
<keyword evidence="4" id="KW-0067">ATP-binding</keyword>
<feature type="domain" description="DNA mismatch repair protein MutS core" evidence="7">
    <location>
        <begin position="198"/>
        <end position="550"/>
    </location>
</feature>